<comment type="caution">
    <text evidence="1">The sequence shown here is derived from an EMBL/GenBank/DDBJ whole genome shotgun (WGS) entry which is preliminary data.</text>
</comment>
<sequence length="168" mass="17849">GIGYTTTIIYFDPARGGGGDAGGFGGDPDFFAAPNPDSYVGDHSAMRLTDDQDVTIKMDYLLPTDYLLASWQVDTLIIPGGTGDMRIGITTDYGKICAGEQYDTHDEVQVAGEVAVTSGEIECVTLTNSITAAAALDLVGMSFTRYGSHIDDTVDADCYFIGVVIRRP</sequence>
<gene>
    <name evidence="1" type="ORF">S06H3_51938</name>
</gene>
<dbReference type="AlphaFoldDB" id="X1N9Q8"/>
<evidence type="ECO:0000313" key="1">
    <source>
        <dbReference type="EMBL" id="GAI40363.1"/>
    </source>
</evidence>
<accession>X1N9Q8</accession>
<feature type="non-terminal residue" evidence="1">
    <location>
        <position position="1"/>
    </location>
</feature>
<dbReference type="EMBL" id="BARV01032999">
    <property type="protein sequence ID" value="GAI40363.1"/>
    <property type="molecule type" value="Genomic_DNA"/>
</dbReference>
<protein>
    <submittedName>
        <fullName evidence="1">Uncharacterized protein</fullName>
    </submittedName>
</protein>
<reference evidence="1" key="1">
    <citation type="journal article" date="2014" name="Front. Microbiol.">
        <title>High frequency of phylogenetically diverse reductive dehalogenase-homologous genes in deep subseafloor sedimentary metagenomes.</title>
        <authorList>
            <person name="Kawai M."/>
            <person name="Futagami T."/>
            <person name="Toyoda A."/>
            <person name="Takaki Y."/>
            <person name="Nishi S."/>
            <person name="Hori S."/>
            <person name="Arai W."/>
            <person name="Tsubouchi T."/>
            <person name="Morono Y."/>
            <person name="Uchiyama I."/>
            <person name="Ito T."/>
            <person name="Fujiyama A."/>
            <person name="Inagaki F."/>
            <person name="Takami H."/>
        </authorList>
    </citation>
    <scope>NUCLEOTIDE SEQUENCE</scope>
    <source>
        <strain evidence="1">Expedition CK06-06</strain>
    </source>
</reference>
<organism evidence="1">
    <name type="scientific">marine sediment metagenome</name>
    <dbReference type="NCBI Taxonomy" id="412755"/>
    <lineage>
        <taxon>unclassified sequences</taxon>
        <taxon>metagenomes</taxon>
        <taxon>ecological metagenomes</taxon>
    </lineage>
</organism>
<proteinExistence type="predicted"/>
<name>X1N9Q8_9ZZZZ</name>